<evidence type="ECO:0000256" key="2">
    <source>
        <dbReference type="SAM" id="SignalP"/>
    </source>
</evidence>
<evidence type="ECO:0000256" key="1">
    <source>
        <dbReference type="ARBA" id="ARBA00007613"/>
    </source>
</evidence>
<keyword evidence="2" id="KW-0732">Signal</keyword>
<comment type="caution">
    <text evidence="3">The sequence shown here is derived from an EMBL/GenBank/DDBJ whole genome shotgun (WGS) entry which is preliminary data.</text>
</comment>
<dbReference type="RefSeq" id="WP_379068783.1">
    <property type="nucleotide sequence ID" value="NZ_JBHTIT010000001.1"/>
</dbReference>
<dbReference type="Pfam" id="PF02321">
    <property type="entry name" value="OEP"/>
    <property type="match status" value="2"/>
</dbReference>
<keyword evidence="4" id="KW-1185">Reference proteome</keyword>
<comment type="similarity">
    <text evidence="1">Belongs to the outer membrane factor (OMF) (TC 1.B.17) family.</text>
</comment>
<feature type="signal peptide" evidence="2">
    <location>
        <begin position="1"/>
        <end position="22"/>
    </location>
</feature>
<evidence type="ECO:0000313" key="3">
    <source>
        <dbReference type="EMBL" id="MFD0949279.1"/>
    </source>
</evidence>
<reference evidence="4" key="1">
    <citation type="journal article" date="2019" name="Int. J. Syst. Evol. Microbiol.">
        <title>The Global Catalogue of Microorganisms (GCM) 10K type strain sequencing project: providing services to taxonomists for standard genome sequencing and annotation.</title>
        <authorList>
            <consortium name="The Broad Institute Genomics Platform"/>
            <consortium name="The Broad Institute Genome Sequencing Center for Infectious Disease"/>
            <person name="Wu L."/>
            <person name="Ma J."/>
        </authorList>
    </citation>
    <scope>NUCLEOTIDE SEQUENCE [LARGE SCALE GENOMIC DNA]</scope>
    <source>
        <strain evidence="4">CCUG 63419</strain>
    </source>
</reference>
<organism evidence="3 4">
    <name type="scientific">Paraperlucidibaca wandonensis</name>
    <dbReference type="NCBI Taxonomy" id="1268273"/>
    <lineage>
        <taxon>Bacteria</taxon>
        <taxon>Pseudomonadati</taxon>
        <taxon>Pseudomonadota</taxon>
        <taxon>Gammaproteobacteria</taxon>
        <taxon>Moraxellales</taxon>
        <taxon>Moraxellaceae</taxon>
        <taxon>Paraperlucidibaca</taxon>
    </lineage>
</organism>
<gene>
    <name evidence="3" type="ORF">ACFQ0F_02550</name>
</gene>
<dbReference type="EMBL" id="JBHTIT010000001">
    <property type="protein sequence ID" value="MFD0949279.1"/>
    <property type="molecule type" value="Genomic_DNA"/>
</dbReference>
<dbReference type="PANTHER" id="PTHR30203">
    <property type="entry name" value="OUTER MEMBRANE CATION EFFLUX PROTEIN"/>
    <property type="match status" value="1"/>
</dbReference>
<dbReference type="Proteomes" id="UP001597044">
    <property type="component" value="Unassembled WGS sequence"/>
</dbReference>
<dbReference type="PANTHER" id="PTHR30203:SF24">
    <property type="entry name" value="BLR4935 PROTEIN"/>
    <property type="match status" value="1"/>
</dbReference>
<proteinExistence type="inferred from homology"/>
<protein>
    <submittedName>
        <fullName evidence="3">TolC family protein</fullName>
    </submittedName>
</protein>
<dbReference type="SUPFAM" id="SSF56954">
    <property type="entry name" value="Outer membrane efflux proteins (OEP)"/>
    <property type="match status" value="1"/>
</dbReference>
<dbReference type="InterPro" id="IPR003423">
    <property type="entry name" value="OMP_efflux"/>
</dbReference>
<accession>A0ABW3HDF8</accession>
<evidence type="ECO:0000313" key="4">
    <source>
        <dbReference type="Proteomes" id="UP001597044"/>
    </source>
</evidence>
<dbReference type="Gene3D" id="1.20.1600.10">
    <property type="entry name" value="Outer membrane efflux proteins (OEP)"/>
    <property type="match status" value="1"/>
</dbReference>
<name>A0ABW3HDF8_9GAMM</name>
<dbReference type="InterPro" id="IPR010131">
    <property type="entry name" value="MdtP/NodT-like"/>
</dbReference>
<sequence length="411" mass="44769">MFRYFSLFILLAAPLCSATSTAAGLSLFDATQRVLAKNPQTALSNALEAAASGRVVQAGALPNPELSYVLEDFSGDTNRSASDATTTFSLSQQFSLPGKRSARQTLAEGEQALATLDSQAQRLRLIRLTRERYIDAIAAQEKLAASQQNLQLARQTLDVVSARVSAGKVSPIEQSRATVALKSAQRELALQQQWRQLAQRRLAALWGEAKLTESLLDELVLPPTLSELETTNSKTPILQLADSRVQKEQAALRLAQAERVSDFTLMAGMKREAGSREESLLVGVSIPIPLFNRNQGAVLSAKANIAAAEADQALLNQEWRTQRDQLETQRAASFQEAAYLRDDVLRLAREIAEATREGYQAGKFSLLDLLDAQRSLIESQSLYLAARLSFHQSDAALNELLGLAMSAGNTL</sequence>
<feature type="chain" id="PRO_5045615038" evidence="2">
    <location>
        <begin position="23"/>
        <end position="411"/>
    </location>
</feature>